<gene>
    <name evidence="1" type="ORF">DA075_06545</name>
</gene>
<reference evidence="1 2" key="1">
    <citation type="submission" date="2018-04" db="EMBL/GenBank/DDBJ databases">
        <title>Methylobacterium sp. PR1016A genome.</title>
        <authorList>
            <person name="Park W."/>
        </authorList>
    </citation>
    <scope>NUCLEOTIDE SEQUENCE [LARGE SCALE GENOMIC DNA]</scope>
    <source>
        <strain evidence="1 2">PR1016A</strain>
    </source>
</reference>
<dbReference type="RefSeq" id="WP_099952523.1">
    <property type="nucleotide sequence ID" value="NZ_CP028843.1"/>
</dbReference>
<name>A0A2R4WGG2_9HYPH</name>
<evidence type="ECO:0000313" key="1">
    <source>
        <dbReference type="EMBL" id="AWB20623.1"/>
    </source>
</evidence>
<protein>
    <recommendedName>
        <fullName evidence="3">ArsR family transcriptional regulator</fullName>
    </recommendedName>
</protein>
<keyword evidence="2" id="KW-1185">Reference proteome</keyword>
<dbReference type="AlphaFoldDB" id="A0A2R4WGG2"/>
<organism evidence="1 2">
    <name type="scientific">Methylobacterium currus</name>
    <dbReference type="NCBI Taxonomy" id="2051553"/>
    <lineage>
        <taxon>Bacteria</taxon>
        <taxon>Pseudomonadati</taxon>
        <taxon>Pseudomonadota</taxon>
        <taxon>Alphaproteobacteria</taxon>
        <taxon>Hyphomicrobiales</taxon>
        <taxon>Methylobacteriaceae</taxon>
        <taxon>Methylobacterium</taxon>
    </lineage>
</organism>
<sequence>MNQHRLDVLRAFRESGWQMIPMELQRKDGQRAISWLVEKGFLERHPEHFITEVRITNAGYDVLAQAGGDVTGWG</sequence>
<dbReference type="Proteomes" id="UP000244755">
    <property type="component" value="Chromosome 1"/>
</dbReference>
<dbReference type="KEGG" id="mee:DA075_06545"/>
<evidence type="ECO:0000313" key="2">
    <source>
        <dbReference type="Proteomes" id="UP000244755"/>
    </source>
</evidence>
<dbReference type="EMBL" id="CP028843">
    <property type="protein sequence ID" value="AWB20623.1"/>
    <property type="molecule type" value="Genomic_DNA"/>
</dbReference>
<evidence type="ECO:0008006" key="3">
    <source>
        <dbReference type="Google" id="ProtNLM"/>
    </source>
</evidence>
<proteinExistence type="predicted"/>
<accession>A0A2R4WGG2</accession>